<organism evidence="2 3">
    <name type="scientific">Paraglaciecola mesophila</name>
    <dbReference type="NCBI Taxonomy" id="197222"/>
    <lineage>
        <taxon>Bacteria</taxon>
        <taxon>Pseudomonadati</taxon>
        <taxon>Pseudomonadota</taxon>
        <taxon>Gammaproteobacteria</taxon>
        <taxon>Alteromonadales</taxon>
        <taxon>Alteromonadaceae</taxon>
        <taxon>Paraglaciecola</taxon>
    </lineage>
</organism>
<dbReference type="EC" id="2.3.1.-" evidence="2"/>
<dbReference type="InterPro" id="IPR000182">
    <property type="entry name" value="GNAT_dom"/>
</dbReference>
<dbReference type="Gene3D" id="3.40.630.30">
    <property type="match status" value="1"/>
</dbReference>
<proteinExistence type="predicted"/>
<dbReference type="Proteomes" id="UP000464524">
    <property type="component" value="Chromosome"/>
</dbReference>
<dbReference type="InterPro" id="IPR016181">
    <property type="entry name" value="Acyl_CoA_acyltransferase"/>
</dbReference>
<dbReference type="OrthoDB" id="9799601at2"/>
<dbReference type="GO" id="GO:0016747">
    <property type="term" value="F:acyltransferase activity, transferring groups other than amino-acyl groups"/>
    <property type="evidence" value="ECO:0007669"/>
    <property type="project" value="InterPro"/>
</dbReference>
<reference evidence="2 3" key="1">
    <citation type="submission" date="2019-12" db="EMBL/GenBank/DDBJ databases">
        <title>Genome sequencing and assembly of endphytes of Porphyra tenera.</title>
        <authorList>
            <person name="Park J.M."/>
            <person name="Shin R."/>
            <person name="Jo S.H."/>
        </authorList>
    </citation>
    <scope>NUCLEOTIDE SEQUENCE [LARGE SCALE GENOMIC DNA]</scope>
    <source>
        <strain evidence="2 3">GPM4</strain>
    </source>
</reference>
<dbReference type="KEGG" id="pmes:FX988_00071"/>
<name>A0A857JCW3_9ALTE</name>
<gene>
    <name evidence="2" type="ORF">FX988_00071</name>
</gene>
<accession>A0A857JCW3</accession>
<keyword evidence="3" id="KW-1185">Reference proteome</keyword>
<protein>
    <submittedName>
        <fullName evidence="2">Aminoalkylphosphonate N-acetyltransferase</fullName>
        <ecNumber evidence="2">2.3.1.-</ecNumber>
    </submittedName>
</protein>
<dbReference type="PROSITE" id="PS51186">
    <property type="entry name" value="GNAT"/>
    <property type="match status" value="1"/>
</dbReference>
<evidence type="ECO:0000313" key="3">
    <source>
        <dbReference type="Proteomes" id="UP000464524"/>
    </source>
</evidence>
<dbReference type="RefSeq" id="WP_160177814.1">
    <property type="nucleotide sequence ID" value="NZ_CP047656.1"/>
</dbReference>
<feature type="domain" description="N-acetyltransferase" evidence="1">
    <location>
        <begin position="6"/>
        <end position="143"/>
    </location>
</feature>
<dbReference type="Pfam" id="PF00583">
    <property type="entry name" value="Acetyltransf_1"/>
    <property type="match status" value="1"/>
</dbReference>
<dbReference type="EMBL" id="CP047656">
    <property type="protein sequence ID" value="QHJ09863.1"/>
    <property type="molecule type" value="Genomic_DNA"/>
</dbReference>
<evidence type="ECO:0000259" key="1">
    <source>
        <dbReference type="PROSITE" id="PS51186"/>
    </source>
</evidence>
<keyword evidence="2" id="KW-0012">Acyltransferase</keyword>
<dbReference type="CDD" id="cd04301">
    <property type="entry name" value="NAT_SF"/>
    <property type="match status" value="1"/>
</dbReference>
<sequence length="143" mass="16104">MSQSISLMLVDTEAQIALCQPLMQQLRPHLTKGQFIEQVLLQQRQGYQLLKGECAGKICGLAGFWIGSKLAWGKHLYVDDLVTDENMRSKGVGAEMLNWLEHYAKSMGCAQIHLDSGVQRFLAHKFYLQAGFIIASHHFTKVL</sequence>
<dbReference type="SUPFAM" id="SSF55729">
    <property type="entry name" value="Acyl-CoA N-acyltransferases (Nat)"/>
    <property type="match status" value="1"/>
</dbReference>
<evidence type="ECO:0000313" key="2">
    <source>
        <dbReference type="EMBL" id="QHJ09863.1"/>
    </source>
</evidence>
<dbReference type="AlphaFoldDB" id="A0A857JCW3"/>
<keyword evidence="2" id="KW-0808">Transferase</keyword>